<organism evidence="1 2">
    <name type="scientific">Desulfonema magnum</name>
    <dbReference type="NCBI Taxonomy" id="45655"/>
    <lineage>
        <taxon>Bacteria</taxon>
        <taxon>Pseudomonadati</taxon>
        <taxon>Thermodesulfobacteriota</taxon>
        <taxon>Desulfobacteria</taxon>
        <taxon>Desulfobacterales</taxon>
        <taxon>Desulfococcaceae</taxon>
        <taxon>Desulfonema</taxon>
    </lineage>
</organism>
<name>A0A975GKZ7_9BACT</name>
<dbReference type="AlphaFoldDB" id="A0A975GKZ7"/>
<protein>
    <submittedName>
        <fullName evidence="1">Uncharacterized protein</fullName>
    </submittedName>
</protein>
<evidence type="ECO:0000313" key="1">
    <source>
        <dbReference type="EMBL" id="QTA85257.1"/>
    </source>
</evidence>
<keyword evidence="2" id="KW-1185">Reference proteome</keyword>
<accession>A0A975GKZ7</accession>
<dbReference type="Proteomes" id="UP000663722">
    <property type="component" value="Chromosome"/>
</dbReference>
<gene>
    <name evidence="1" type="ORF">dnm_012620</name>
</gene>
<dbReference type="KEGG" id="dmm:dnm_012620"/>
<proteinExistence type="predicted"/>
<dbReference type="EMBL" id="CP061800">
    <property type="protein sequence ID" value="QTA85257.1"/>
    <property type="molecule type" value="Genomic_DNA"/>
</dbReference>
<sequence>MPKFDLLFLLAGKVANISEKKSEYVVLSTRRLKKKYLF</sequence>
<evidence type="ECO:0000313" key="2">
    <source>
        <dbReference type="Proteomes" id="UP000663722"/>
    </source>
</evidence>
<reference evidence="1" key="1">
    <citation type="journal article" date="2021" name="Microb. Physiol.">
        <title>Proteogenomic Insights into the Physiology of Marine, Sulfate-Reducing, Filamentous Desulfonema limicola and Desulfonema magnum.</title>
        <authorList>
            <person name="Schnaars V."/>
            <person name="Wohlbrand L."/>
            <person name="Scheve S."/>
            <person name="Hinrichs C."/>
            <person name="Reinhardt R."/>
            <person name="Rabus R."/>
        </authorList>
    </citation>
    <scope>NUCLEOTIDE SEQUENCE</scope>
    <source>
        <strain evidence="1">4be13</strain>
    </source>
</reference>